<dbReference type="AlphaFoldDB" id="A0A9X3WT74"/>
<dbReference type="Pfam" id="PF01432">
    <property type="entry name" value="Peptidase_M3"/>
    <property type="match status" value="1"/>
</dbReference>
<comment type="similarity">
    <text evidence="6">Belongs to the peptidase M3 family.</text>
</comment>
<accession>A0A9X3WT74</accession>
<dbReference type="InterPro" id="IPR001333">
    <property type="entry name" value="Peptidase_M32_Taq"/>
</dbReference>
<dbReference type="Pfam" id="PF08439">
    <property type="entry name" value="Peptidase_M3_N"/>
    <property type="match status" value="1"/>
</dbReference>
<evidence type="ECO:0000259" key="7">
    <source>
        <dbReference type="Pfam" id="PF01432"/>
    </source>
</evidence>
<dbReference type="NCBIfam" id="TIGR02290">
    <property type="entry name" value="M3_fam_3"/>
    <property type="match status" value="1"/>
</dbReference>
<dbReference type="InterPro" id="IPR042088">
    <property type="entry name" value="OligoPept_F_C"/>
</dbReference>
<keyword evidence="3 6" id="KW-0378">Hydrolase</keyword>
<dbReference type="GO" id="GO:0006508">
    <property type="term" value="P:proteolysis"/>
    <property type="evidence" value="ECO:0007669"/>
    <property type="project" value="UniProtKB-KW"/>
</dbReference>
<dbReference type="GO" id="GO:0004222">
    <property type="term" value="F:metalloendopeptidase activity"/>
    <property type="evidence" value="ECO:0007669"/>
    <property type="project" value="InterPro"/>
</dbReference>
<dbReference type="InterPro" id="IPR011977">
    <property type="entry name" value="Pept_M3B_clade3"/>
</dbReference>
<evidence type="ECO:0000256" key="4">
    <source>
        <dbReference type="ARBA" id="ARBA00022833"/>
    </source>
</evidence>
<keyword evidence="4 6" id="KW-0862">Zinc</keyword>
<dbReference type="SUPFAM" id="SSF55486">
    <property type="entry name" value="Metalloproteases ('zincins'), catalytic domain"/>
    <property type="match status" value="1"/>
</dbReference>
<comment type="caution">
    <text evidence="9">The sequence shown here is derived from an EMBL/GenBank/DDBJ whole genome shotgun (WGS) entry which is preliminary data.</text>
</comment>
<gene>
    <name evidence="9" type="ORF">NC797_04665</name>
</gene>
<dbReference type="InterPro" id="IPR001567">
    <property type="entry name" value="Pept_M3A_M3B_dom"/>
</dbReference>
<evidence type="ECO:0000259" key="8">
    <source>
        <dbReference type="Pfam" id="PF08439"/>
    </source>
</evidence>
<dbReference type="Proteomes" id="UP001145050">
    <property type="component" value="Unassembled WGS sequence"/>
</dbReference>
<protein>
    <submittedName>
        <fullName evidence="9">M3 family oligoendopeptidase</fullName>
    </submittedName>
</protein>
<evidence type="ECO:0000256" key="1">
    <source>
        <dbReference type="ARBA" id="ARBA00022670"/>
    </source>
</evidence>
<dbReference type="InterPro" id="IPR034006">
    <property type="entry name" value="M3B_PepF_2"/>
</dbReference>
<name>A0A9X3WT74_9BACI</name>
<keyword evidence="5 6" id="KW-0482">Metalloprotease</keyword>
<dbReference type="InterPro" id="IPR013647">
    <property type="entry name" value="OligopepF_N_dom"/>
</dbReference>
<dbReference type="GO" id="GO:0004181">
    <property type="term" value="F:metallocarboxypeptidase activity"/>
    <property type="evidence" value="ECO:0007669"/>
    <property type="project" value="InterPro"/>
</dbReference>
<comment type="cofactor">
    <cofactor evidence="6">
        <name>Zn(2+)</name>
        <dbReference type="ChEBI" id="CHEBI:29105"/>
    </cofactor>
    <text evidence="6">Binds 1 zinc ion.</text>
</comment>
<keyword evidence="2 6" id="KW-0479">Metal-binding</keyword>
<organism evidence="9 10">
    <name type="scientific">Terrihalobacillus insolitus</name>
    <dbReference type="NCBI Taxonomy" id="2950438"/>
    <lineage>
        <taxon>Bacteria</taxon>
        <taxon>Bacillati</taxon>
        <taxon>Bacillota</taxon>
        <taxon>Bacilli</taxon>
        <taxon>Bacillales</taxon>
        <taxon>Bacillaceae</taxon>
        <taxon>Terrihalobacillus</taxon>
    </lineage>
</organism>
<keyword evidence="10" id="KW-1185">Reference proteome</keyword>
<dbReference type="PANTHER" id="PTHR34217">
    <property type="entry name" value="METAL-DEPENDENT CARBOXYPEPTIDASE"/>
    <property type="match status" value="1"/>
</dbReference>
<evidence type="ECO:0000256" key="3">
    <source>
        <dbReference type="ARBA" id="ARBA00022801"/>
    </source>
</evidence>
<dbReference type="EMBL" id="JAMQKB010000002">
    <property type="protein sequence ID" value="MDC3423801.1"/>
    <property type="molecule type" value="Genomic_DNA"/>
</dbReference>
<dbReference type="PANTHER" id="PTHR34217:SF1">
    <property type="entry name" value="CARBOXYPEPTIDASE 1"/>
    <property type="match status" value="1"/>
</dbReference>
<sequence length="601" mass="68921">MAVGYKPTWDLDVIFKGGSDSRELMEYMSALDKELDRLSERVNRWSVPTDSSKREELESIVSLLNKTSKMLQESSAYISCLSAQDVNDKKAKLLIGKRSEFSAKKSTILAAFDQKIVEVTDVVWEELIAQPPILNVSFVLDERRRKAKDRLPFTQEVMINDLGVDGYHGWGQMYDTIVGKMSVPISESGQTKHLSMGQAANKLSDPDRNVRKEVFEKISQAWDANAELFGETLNHLAGFRLQTYKHRGWNNVLKEPVEYNRMSEKTLYAMWNAIENNKTPFVSYLKRKAELLGVEKLSWYDLDAPISNSTKTFHYQDGAHFIMNQFQKFSPQMASFAKKAFEEQWIEAEDRPGKRPGGFCTSFPDSQQTRIFMTYSGTSSNIATLAHELGHGYHQHVMNDLDIINQSYAMNVAETASTFAEMVVADAAVKEATNKQEKIALLENKIQRSVAFFMNIHARFLFETKFYEERKQGLVSVEKLKELMVGAETEAYCGELEEYDPMFWASKLHFHITDVPFYNFPYTFGYLFSLGIYANALDGEDNFEESYQALLRDTGQMQVEDLAKKHLGIDLEELDFWEKAIQICIRDVEEFLKLTEGNTTY</sequence>
<dbReference type="CDD" id="cd09607">
    <property type="entry name" value="M3B_PepF"/>
    <property type="match status" value="1"/>
</dbReference>
<dbReference type="Gene3D" id="1.10.1370.20">
    <property type="entry name" value="Oligoendopeptidase f, C-terminal domain"/>
    <property type="match status" value="1"/>
</dbReference>
<reference evidence="9" key="1">
    <citation type="submission" date="2022-06" db="EMBL/GenBank/DDBJ databases">
        <title>Aquibacillus sp. a new bacterium isolated from soil saline samples.</title>
        <authorList>
            <person name="Galisteo C."/>
            <person name="De La Haba R."/>
            <person name="Sanchez-Porro C."/>
            <person name="Ventosa A."/>
        </authorList>
    </citation>
    <scope>NUCLEOTIDE SEQUENCE</scope>
    <source>
        <strain evidence="9">3ASR75-11</strain>
    </source>
</reference>
<evidence type="ECO:0000256" key="6">
    <source>
        <dbReference type="RuleBase" id="RU003435"/>
    </source>
</evidence>
<evidence type="ECO:0000313" key="9">
    <source>
        <dbReference type="EMBL" id="MDC3423801.1"/>
    </source>
</evidence>
<proteinExistence type="inferred from homology"/>
<evidence type="ECO:0000313" key="10">
    <source>
        <dbReference type="Proteomes" id="UP001145050"/>
    </source>
</evidence>
<evidence type="ECO:0000256" key="2">
    <source>
        <dbReference type="ARBA" id="ARBA00022723"/>
    </source>
</evidence>
<dbReference type="GO" id="GO:0046872">
    <property type="term" value="F:metal ion binding"/>
    <property type="evidence" value="ECO:0007669"/>
    <property type="project" value="UniProtKB-UniRule"/>
</dbReference>
<dbReference type="Gene3D" id="1.20.140.70">
    <property type="entry name" value="Oligopeptidase f, N-terminal domain"/>
    <property type="match status" value="1"/>
</dbReference>
<evidence type="ECO:0000256" key="5">
    <source>
        <dbReference type="ARBA" id="ARBA00023049"/>
    </source>
</evidence>
<dbReference type="RefSeq" id="WP_272435556.1">
    <property type="nucleotide sequence ID" value="NZ_JAMQKB010000002.1"/>
</dbReference>
<feature type="domain" description="Peptidase M3A/M3B catalytic" evidence="7">
    <location>
        <begin position="204"/>
        <end position="582"/>
    </location>
</feature>
<feature type="domain" description="Oligopeptidase F N-terminal" evidence="8">
    <location>
        <begin position="116"/>
        <end position="181"/>
    </location>
</feature>
<keyword evidence="1 6" id="KW-0645">Protease</keyword>